<dbReference type="RefSeq" id="WP_220662039.1">
    <property type="nucleotide sequence ID" value="NZ_CP069370.1"/>
</dbReference>
<keyword evidence="1" id="KW-0472">Membrane</keyword>
<dbReference type="AlphaFoldDB" id="A0A8G1ED62"/>
<keyword evidence="1" id="KW-0812">Transmembrane</keyword>
<sequence length="173" mass="18605">MAYELIGAIVAAVGAAGVILLLNKLLGGRLPRWLVPTAAGLALVTVTIVLEYGWYGRVVNGLPEGVDVVWVDQTPQPLRPWTFAVPMATQVIAADGRQVAKHPVKAELRMLPLYRFARWRPTEQAVMVVDCAGSRHVLLTEGVAISDAGELSGADWVPAMDEMGYEQAACQEG</sequence>
<evidence type="ECO:0000313" key="2">
    <source>
        <dbReference type="EMBL" id="QYZ69823.1"/>
    </source>
</evidence>
<keyword evidence="1" id="KW-1133">Transmembrane helix</keyword>
<keyword evidence="3" id="KW-1185">Reference proteome</keyword>
<dbReference type="EMBL" id="CP069370">
    <property type="protein sequence ID" value="QYZ69823.1"/>
    <property type="molecule type" value="Genomic_DNA"/>
</dbReference>
<feature type="transmembrane region" description="Helical" evidence="1">
    <location>
        <begin position="6"/>
        <end position="26"/>
    </location>
</feature>
<evidence type="ECO:0000313" key="3">
    <source>
        <dbReference type="Proteomes" id="UP000826300"/>
    </source>
</evidence>
<gene>
    <name evidence="2" type="ORF">JO391_19350</name>
</gene>
<reference evidence="2" key="1">
    <citation type="submission" date="2021-02" db="EMBL/GenBank/DDBJ databases">
        <title>Rhodobacter shimadae sp. nov., an aerobic anoxygenic phototrophic bacterium isolated from a hot spring.</title>
        <authorList>
            <person name="Muramatsu S."/>
            <person name="Haruta S."/>
            <person name="Hirose S."/>
            <person name="Hanada S."/>
        </authorList>
    </citation>
    <scope>NUCLEOTIDE SEQUENCE</scope>
    <source>
        <strain evidence="2">N10</strain>
    </source>
</reference>
<dbReference type="KEGG" id="nsm:JO391_19350"/>
<protein>
    <submittedName>
        <fullName evidence="2">Uncharacterized protein</fullName>
    </submittedName>
</protein>
<organism evidence="2 3">
    <name type="scientific">Neotabrizicola shimadae</name>
    <dbReference type="NCBI Taxonomy" id="2807096"/>
    <lineage>
        <taxon>Bacteria</taxon>
        <taxon>Pseudomonadati</taxon>
        <taxon>Pseudomonadota</taxon>
        <taxon>Alphaproteobacteria</taxon>
        <taxon>Rhodobacterales</taxon>
        <taxon>Paracoccaceae</taxon>
        <taxon>Neotabrizicola</taxon>
    </lineage>
</organism>
<evidence type="ECO:0000256" key="1">
    <source>
        <dbReference type="SAM" id="Phobius"/>
    </source>
</evidence>
<name>A0A8G1ED62_9RHOB</name>
<feature type="transmembrane region" description="Helical" evidence="1">
    <location>
        <begin position="33"/>
        <end position="55"/>
    </location>
</feature>
<dbReference type="Proteomes" id="UP000826300">
    <property type="component" value="Chromosome"/>
</dbReference>
<accession>A0A8G1ED62</accession>
<proteinExistence type="predicted"/>